<evidence type="ECO:0000256" key="11">
    <source>
        <dbReference type="PROSITE-ProRule" id="PRU00027"/>
    </source>
</evidence>
<dbReference type="PANTHER" id="PTHR10889">
    <property type="entry name" value="DEOXYRIBOSE-PHOSPHATE ALDOLASE"/>
    <property type="match status" value="1"/>
</dbReference>
<feature type="domain" description="BED-type" evidence="12">
    <location>
        <begin position="3"/>
        <end position="58"/>
    </location>
</feature>
<keyword evidence="7" id="KW-0456">Lyase</keyword>
<dbReference type="CDD" id="cd00959">
    <property type="entry name" value="DeoC"/>
    <property type="match status" value="1"/>
</dbReference>
<dbReference type="Pfam" id="PF01791">
    <property type="entry name" value="DeoC"/>
    <property type="match status" value="1"/>
</dbReference>
<dbReference type="PROSITE" id="PS50808">
    <property type="entry name" value="ZF_BED"/>
    <property type="match status" value="1"/>
</dbReference>
<dbReference type="InterPro" id="IPR003656">
    <property type="entry name" value="Znf_BED"/>
</dbReference>
<organism evidence="13 14">
    <name type="scientific">Aphanomyces invadans</name>
    <dbReference type="NCBI Taxonomy" id="157072"/>
    <lineage>
        <taxon>Eukaryota</taxon>
        <taxon>Sar</taxon>
        <taxon>Stramenopiles</taxon>
        <taxon>Oomycota</taxon>
        <taxon>Saprolegniomycetes</taxon>
        <taxon>Saprolegniales</taxon>
        <taxon>Verrucalvaceae</taxon>
        <taxon>Aphanomyces</taxon>
    </lineage>
</organism>
<evidence type="ECO:0000256" key="8">
    <source>
        <dbReference type="ARBA" id="ARBA00023270"/>
    </source>
</evidence>
<keyword evidence="5 11" id="KW-0863">Zinc-finger</keyword>
<evidence type="ECO:0000256" key="7">
    <source>
        <dbReference type="ARBA" id="ARBA00023239"/>
    </source>
</evidence>
<protein>
    <recommendedName>
        <fullName evidence="2">deoxyribose-phosphate aldolase</fullName>
        <ecNumber evidence="2">4.1.2.4</ecNumber>
    </recommendedName>
    <alternativeName>
        <fullName evidence="9">2-deoxy-D-ribose 5-phosphate aldolase</fullName>
    </alternativeName>
</protein>
<evidence type="ECO:0000313" key="14">
    <source>
        <dbReference type="Proteomes" id="UP000285060"/>
    </source>
</evidence>
<evidence type="ECO:0000256" key="1">
    <source>
        <dbReference type="ARBA" id="ARBA00010936"/>
    </source>
</evidence>
<evidence type="ECO:0000259" key="12">
    <source>
        <dbReference type="PROSITE" id="PS50808"/>
    </source>
</evidence>
<evidence type="ECO:0000256" key="4">
    <source>
        <dbReference type="ARBA" id="ARBA00022723"/>
    </source>
</evidence>
<dbReference type="InterPro" id="IPR036236">
    <property type="entry name" value="Znf_C2H2_sf"/>
</dbReference>
<dbReference type="SMART" id="SM01133">
    <property type="entry name" value="DeoC"/>
    <property type="match status" value="1"/>
</dbReference>
<dbReference type="Proteomes" id="UP000285060">
    <property type="component" value="Unassembled WGS sequence"/>
</dbReference>
<dbReference type="HAMAP" id="MF_00114">
    <property type="entry name" value="DeoC_type1"/>
    <property type="match status" value="1"/>
</dbReference>
<dbReference type="NCBIfam" id="TIGR00126">
    <property type="entry name" value="deoC"/>
    <property type="match status" value="1"/>
</dbReference>
<evidence type="ECO:0000256" key="10">
    <source>
        <dbReference type="ARBA" id="ARBA00048791"/>
    </source>
</evidence>
<evidence type="ECO:0000256" key="9">
    <source>
        <dbReference type="ARBA" id="ARBA00032755"/>
    </source>
</evidence>
<name>A0A418B7E3_9STRA</name>
<dbReference type="InterPro" id="IPR011343">
    <property type="entry name" value="DeoC"/>
</dbReference>
<keyword evidence="8" id="KW-0704">Schiff base</keyword>
<comment type="caution">
    <text evidence="13">The sequence shown here is derived from an EMBL/GenBank/DDBJ whole genome shotgun (WGS) entry which is preliminary data.</text>
</comment>
<dbReference type="GO" id="GO:0016052">
    <property type="term" value="P:carbohydrate catabolic process"/>
    <property type="evidence" value="ECO:0007669"/>
    <property type="project" value="TreeGrafter"/>
</dbReference>
<dbReference type="SUPFAM" id="SSF57667">
    <property type="entry name" value="beta-beta-alpha zinc fingers"/>
    <property type="match status" value="1"/>
</dbReference>
<keyword evidence="4" id="KW-0479">Metal-binding</keyword>
<dbReference type="EC" id="4.1.2.4" evidence="2"/>
<evidence type="ECO:0000256" key="3">
    <source>
        <dbReference type="ARBA" id="ARBA00022490"/>
    </source>
</evidence>
<dbReference type="GO" id="GO:0008270">
    <property type="term" value="F:zinc ion binding"/>
    <property type="evidence" value="ECO:0007669"/>
    <property type="project" value="UniProtKB-KW"/>
</dbReference>
<accession>A0A418B7E3</accession>
<gene>
    <name evidence="13" type="ORF">DYB32_001127</name>
</gene>
<dbReference type="SMART" id="SM00614">
    <property type="entry name" value="ZnF_BED"/>
    <property type="match status" value="1"/>
</dbReference>
<sequence length="306" mass="32919">MPRKKGVIWSFFNDLPDDESSRLKMSRVECKYCKGNVVKSTSRLRSHLRICPNFDGALMPPLDDDDDDDGVPDFKDSKLAKDDISKGDLYHPFSRYIDHTLLKVLDSLEKKAKRTNGHHVKVTCVVGFPSGATPSEIKALEAAHCLTAGAEEIDMVLSIGHLKSGDHAYVLRDISAVVSVCKKHNAVSKVILETALLSEAEIETASHLAISTGADFIKTSTGFSTRGASVHDVQLMARIAHPRNAQVKASGGIRSLEEAQMMIHAGATRLGTSASLAIAQAIPPPAATTTNASVAPVVSTDYNMSL</sequence>
<dbReference type="GO" id="GO:0046386">
    <property type="term" value="P:deoxyribose phosphate catabolic process"/>
    <property type="evidence" value="ECO:0007669"/>
    <property type="project" value="UniProtKB-UniPathway"/>
</dbReference>
<reference evidence="13 14" key="1">
    <citation type="submission" date="2018-08" db="EMBL/GenBank/DDBJ databases">
        <title>Aphanomyces genome sequencing and annotation.</title>
        <authorList>
            <person name="Minardi D."/>
            <person name="Oidtmann B."/>
            <person name="Van Der Giezen M."/>
            <person name="Studholme D.J."/>
        </authorList>
    </citation>
    <scope>NUCLEOTIDE SEQUENCE [LARGE SCALE GENOMIC DNA]</scope>
    <source>
        <strain evidence="13 14">NJM0002</strain>
    </source>
</reference>
<dbReference type="GO" id="GO:0005737">
    <property type="term" value="C:cytoplasm"/>
    <property type="evidence" value="ECO:0007669"/>
    <property type="project" value="InterPro"/>
</dbReference>
<keyword evidence="6" id="KW-0862">Zinc</keyword>
<proteinExistence type="inferred from homology"/>
<keyword evidence="3" id="KW-0963">Cytoplasm</keyword>
<comment type="similarity">
    <text evidence="1">Belongs to the DeoC/FbaB aldolase family. DeoC type 1 subfamily.</text>
</comment>
<evidence type="ECO:0000256" key="2">
    <source>
        <dbReference type="ARBA" id="ARBA00012515"/>
    </source>
</evidence>
<dbReference type="InterPro" id="IPR002915">
    <property type="entry name" value="DeoC/FbaB/LacD_aldolase"/>
</dbReference>
<dbReference type="GO" id="GO:0003677">
    <property type="term" value="F:DNA binding"/>
    <property type="evidence" value="ECO:0007669"/>
    <property type="project" value="InterPro"/>
</dbReference>
<dbReference type="InterPro" id="IPR028581">
    <property type="entry name" value="DeoC_typeI"/>
</dbReference>
<dbReference type="EMBL" id="QUSY01000044">
    <property type="protein sequence ID" value="RHY34097.1"/>
    <property type="molecule type" value="Genomic_DNA"/>
</dbReference>
<dbReference type="SUPFAM" id="SSF51569">
    <property type="entry name" value="Aldolase"/>
    <property type="match status" value="1"/>
</dbReference>
<dbReference type="AlphaFoldDB" id="A0A418B7E3"/>
<dbReference type="InterPro" id="IPR013785">
    <property type="entry name" value="Aldolase_TIM"/>
</dbReference>
<dbReference type="VEuPathDB" id="FungiDB:H310_01132"/>
<dbReference type="Gene3D" id="3.20.20.70">
    <property type="entry name" value="Aldolase class I"/>
    <property type="match status" value="1"/>
</dbReference>
<evidence type="ECO:0000256" key="5">
    <source>
        <dbReference type="ARBA" id="ARBA00022771"/>
    </source>
</evidence>
<comment type="catalytic activity">
    <reaction evidence="10">
        <text>2-deoxy-D-ribose 5-phosphate = D-glyceraldehyde 3-phosphate + acetaldehyde</text>
        <dbReference type="Rhea" id="RHEA:12821"/>
        <dbReference type="ChEBI" id="CHEBI:15343"/>
        <dbReference type="ChEBI" id="CHEBI:59776"/>
        <dbReference type="ChEBI" id="CHEBI:62877"/>
        <dbReference type="EC" id="4.1.2.4"/>
    </reaction>
</comment>
<dbReference type="Pfam" id="PF02892">
    <property type="entry name" value="zf-BED"/>
    <property type="match status" value="1"/>
</dbReference>
<dbReference type="GO" id="GO:0004139">
    <property type="term" value="F:deoxyribose-phosphate aldolase activity"/>
    <property type="evidence" value="ECO:0007669"/>
    <property type="project" value="UniProtKB-EC"/>
</dbReference>
<dbReference type="UniPathway" id="UPA00002">
    <property type="reaction ID" value="UER00468"/>
</dbReference>
<dbReference type="GO" id="GO:0009264">
    <property type="term" value="P:deoxyribonucleotide catabolic process"/>
    <property type="evidence" value="ECO:0007669"/>
    <property type="project" value="InterPro"/>
</dbReference>
<dbReference type="PANTHER" id="PTHR10889:SF1">
    <property type="entry name" value="DEOXYRIBOSE-PHOSPHATE ALDOLASE"/>
    <property type="match status" value="1"/>
</dbReference>
<evidence type="ECO:0000313" key="13">
    <source>
        <dbReference type="EMBL" id="RHY34097.1"/>
    </source>
</evidence>
<keyword evidence="14" id="KW-1185">Reference proteome</keyword>
<evidence type="ECO:0000256" key="6">
    <source>
        <dbReference type="ARBA" id="ARBA00022833"/>
    </source>
</evidence>